<dbReference type="PANTHER" id="PTHR43584">
    <property type="entry name" value="NUCLEOTIDYL TRANSFERASE"/>
    <property type="match status" value="1"/>
</dbReference>
<name>A0A0W8FXT1_9ZZZZ</name>
<protein>
    <submittedName>
        <fullName evidence="4">Nucleoside-diphosphate-sugar pyrophosphorylase</fullName>
    </submittedName>
</protein>
<dbReference type="InterPro" id="IPR050065">
    <property type="entry name" value="GlmU-like"/>
</dbReference>
<keyword evidence="2" id="KW-0548">Nucleotidyltransferase</keyword>
<comment type="caution">
    <text evidence="4">The sequence shown here is derived from an EMBL/GenBank/DDBJ whole genome shotgun (WGS) entry which is preliminary data.</text>
</comment>
<dbReference type="InterPro" id="IPR029044">
    <property type="entry name" value="Nucleotide-diphossugar_trans"/>
</dbReference>
<evidence type="ECO:0000313" key="4">
    <source>
        <dbReference type="EMBL" id="KUG25720.1"/>
    </source>
</evidence>
<sequence>MDLAIIAAGEGLRLKEEGVNIPKPLVEINGIPLIQRIIDIALKNGVDSIACIINEESEELEKYLLNNNSSQPFNLIVESTPSSFHSFQQVSRFLEPPFLLTTTDSVFREDEFAEFMKYSMNMNQADAVIAVTDFIDDEKPLYVNIDEDSKILSIGDKDNNCEFVTGGMYFFKKDIRDEINNALNENVSRLRNFLRYLVHHNHNLFAYPFSKIIDVDHAADIKTAEEFLTNNK</sequence>
<gene>
    <name evidence="4" type="ORF">ASZ90_004448</name>
</gene>
<dbReference type="EMBL" id="LNQE01000617">
    <property type="protein sequence ID" value="KUG25720.1"/>
    <property type="molecule type" value="Genomic_DNA"/>
</dbReference>
<proteinExistence type="predicted"/>
<dbReference type="InterPro" id="IPR005835">
    <property type="entry name" value="NTP_transferase_dom"/>
</dbReference>
<keyword evidence="1" id="KW-0808">Transferase</keyword>
<dbReference type="PANTHER" id="PTHR43584:SF8">
    <property type="entry name" value="N-ACETYLMURAMATE ALPHA-1-PHOSPHATE URIDYLYLTRANSFERASE"/>
    <property type="match status" value="1"/>
</dbReference>
<dbReference type="AlphaFoldDB" id="A0A0W8FXT1"/>
<feature type="domain" description="Nucleotidyl transferase" evidence="3">
    <location>
        <begin position="5"/>
        <end position="228"/>
    </location>
</feature>
<evidence type="ECO:0000256" key="1">
    <source>
        <dbReference type="ARBA" id="ARBA00022679"/>
    </source>
</evidence>
<dbReference type="Pfam" id="PF00483">
    <property type="entry name" value="NTP_transferase"/>
    <property type="match status" value="1"/>
</dbReference>
<reference evidence="4" key="1">
    <citation type="journal article" date="2015" name="Proc. Natl. Acad. Sci. U.S.A.">
        <title>Networks of energetic and metabolic interactions define dynamics in microbial communities.</title>
        <authorList>
            <person name="Embree M."/>
            <person name="Liu J.K."/>
            <person name="Al-Bassam M.M."/>
            <person name="Zengler K."/>
        </authorList>
    </citation>
    <scope>NUCLEOTIDE SEQUENCE</scope>
</reference>
<dbReference type="SUPFAM" id="SSF53448">
    <property type="entry name" value="Nucleotide-diphospho-sugar transferases"/>
    <property type="match status" value="1"/>
</dbReference>
<evidence type="ECO:0000259" key="3">
    <source>
        <dbReference type="Pfam" id="PF00483"/>
    </source>
</evidence>
<evidence type="ECO:0000256" key="2">
    <source>
        <dbReference type="ARBA" id="ARBA00022695"/>
    </source>
</evidence>
<dbReference type="GO" id="GO:0016779">
    <property type="term" value="F:nucleotidyltransferase activity"/>
    <property type="evidence" value="ECO:0007669"/>
    <property type="project" value="UniProtKB-KW"/>
</dbReference>
<accession>A0A0W8FXT1</accession>
<dbReference type="Gene3D" id="3.90.550.10">
    <property type="entry name" value="Spore Coat Polysaccharide Biosynthesis Protein SpsA, Chain A"/>
    <property type="match status" value="1"/>
</dbReference>
<organism evidence="4">
    <name type="scientific">hydrocarbon metagenome</name>
    <dbReference type="NCBI Taxonomy" id="938273"/>
    <lineage>
        <taxon>unclassified sequences</taxon>
        <taxon>metagenomes</taxon>
        <taxon>ecological metagenomes</taxon>
    </lineage>
</organism>